<dbReference type="EMBL" id="JARKIK010000089">
    <property type="protein sequence ID" value="KAK8723314.1"/>
    <property type="molecule type" value="Genomic_DNA"/>
</dbReference>
<evidence type="ECO:0000313" key="9">
    <source>
        <dbReference type="Proteomes" id="UP001445076"/>
    </source>
</evidence>
<keyword evidence="9" id="KW-1185">Reference proteome</keyword>
<protein>
    <recommendedName>
        <fullName evidence="3">Metallo-beta-lactamase domain-containing protein 1</fullName>
    </recommendedName>
    <alternativeName>
        <fullName evidence="4">Endoribonuclease MBLAC1</fullName>
    </alternativeName>
</protein>
<evidence type="ECO:0000313" key="8">
    <source>
        <dbReference type="EMBL" id="KAK8723314.1"/>
    </source>
</evidence>
<dbReference type="SUPFAM" id="SSF56281">
    <property type="entry name" value="Metallo-hydrolase/oxidoreductase"/>
    <property type="match status" value="1"/>
</dbReference>
<sequence length="254" mass="28288">LIPNIRTSDAALIPNIRTSDSALIPNNNRLWRLHNFKLCLCQEIMSYSVHVLHDGYSRMEDGMMKANCTCTLVKGPNNLIVDTMTAWDKEKIISGLQSYGITCDEINYAIGTHGHSDHLGNLNLFTNAKHVVGFTVSHRDNFFIHPFETGEAFKIDESVEVIPTPGHTSNDVSVVVKTQHLTTVIAGDLFEREEDITDPSLWKYVAGSENAELQEKHRNKVLLLADYIIPGHGPMFKVTKGMKEAAKASSITVK</sequence>
<dbReference type="Gene3D" id="3.60.15.10">
    <property type="entry name" value="Ribonuclease Z/Hydroxyacylglutathione hydrolase-like"/>
    <property type="match status" value="1"/>
</dbReference>
<evidence type="ECO:0000256" key="4">
    <source>
        <dbReference type="ARBA" id="ARBA00032988"/>
    </source>
</evidence>
<dbReference type="AlphaFoldDB" id="A0AAW0W4V8"/>
<comment type="subunit">
    <text evidence="2">Homodimer.</text>
</comment>
<evidence type="ECO:0000256" key="5">
    <source>
        <dbReference type="ARBA" id="ARBA00044690"/>
    </source>
</evidence>
<dbReference type="Pfam" id="PF00753">
    <property type="entry name" value="Lactamase_B"/>
    <property type="match status" value="1"/>
</dbReference>
<dbReference type="GO" id="GO:0031123">
    <property type="term" value="P:RNA 3'-end processing"/>
    <property type="evidence" value="ECO:0007669"/>
    <property type="project" value="UniProtKB-ARBA"/>
</dbReference>
<comment type="subcellular location">
    <subcellularLocation>
        <location evidence="1">Cytoplasm</location>
        <location evidence="1">Cytosol</location>
    </subcellularLocation>
</comment>
<dbReference type="InterPro" id="IPR039344">
    <property type="entry name" value="MBLAC1"/>
</dbReference>
<dbReference type="Proteomes" id="UP001445076">
    <property type="component" value="Unassembled WGS sequence"/>
</dbReference>
<dbReference type="InterPro" id="IPR001279">
    <property type="entry name" value="Metallo-B-lactamas"/>
</dbReference>
<feature type="domain" description="Metallo-beta-lactamase" evidence="7">
    <location>
        <begin position="67"/>
        <end position="232"/>
    </location>
</feature>
<evidence type="ECO:0000259" key="7">
    <source>
        <dbReference type="SMART" id="SM00849"/>
    </source>
</evidence>
<proteinExistence type="predicted"/>
<reference evidence="8 9" key="1">
    <citation type="journal article" date="2024" name="BMC Genomics">
        <title>Genome assembly of redclaw crayfish (Cherax quadricarinatus) provides insights into its immune adaptation and hypoxia tolerance.</title>
        <authorList>
            <person name="Liu Z."/>
            <person name="Zheng J."/>
            <person name="Li H."/>
            <person name="Fang K."/>
            <person name="Wang S."/>
            <person name="He J."/>
            <person name="Zhou D."/>
            <person name="Weng S."/>
            <person name="Chi M."/>
            <person name="Gu Z."/>
            <person name="He J."/>
            <person name="Li F."/>
            <person name="Wang M."/>
        </authorList>
    </citation>
    <scope>NUCLEOTIDE SEQUENCE [LARGE SCALE GENOMIC DNA]</scope>
    <source>
        <strain evidence="8">ZL_2023a</strain>
    </source>
</reference>
<comment type="catalytic activity">
    <reaction evidence="5">
        <text>a ribonucleotidyl-ribonucleotide-RNA + H2O = a 3'-end ribonucleotide-RNA + a 5'-end 5'-phospho-ribonucleoside-RNA + H(+)</text>
        <dbReference type="Rhea" id="RHEA:68096"/>
        <dbReference type="Rhea" id="RHEA-COMP:15179"/>
        <dbReference type="Rhea" id="RHEA-COMP:17355"/>
        <dbReference type="Rhea" id="RHEA-COMP:17428"/>
        <dbReference type="ChEBI" id="CHEBI:15377"/>
        <dbReference type="ChEBI" id="CHEBI:15378"/>
        <dbReference type="ChEBI" id="CHEBI:74896"/>
        <dbReference type="ChEBI" id="CHEBI:138282"/>
        <dbReference type="ChEBI" id="CHEBI:173118"/>
    </reaction>
    <physiologicalReaction direction="left-to-right" evidence="5">
        <dbReference type="Rhea" id="RHEA:68097"/>
    </physiologicalReaction>
</comment>
<evidence type="ECO:0000256" key="1">
    <source>
        <dbReference type="ARBA" id="ARBA00004514"/>
    </source>
</evidence>
<name>A0AAW0W4V8_CHEQU</name>
<comment type="function">
    <text evidence="6">Endoribonuclease that catalyzes the hydrolysis of histone-coding pre-mRNA 3'-end. Involved in histone pre-mRNA processing during the S-phase of the cell cycle, which is required for entering/progressing through S-phase. Cleaves histone pre-mRNA at a major and a minor cleavage site after the 5'-ACCCA-3' and the 5'-ACCCACA-3' sequence, respectively, and located downstream of the stem-loop. May require the presence of the HDE element located at the histone pre-RNA 3'-end to avoid non-specific cleavage.</text>
</comment>
<dbReference type="GO" id="GO:0005829">
    <property type="term" value="C:cytosol"/>
    <property type="evidence" value="ECO:0007669"/>
    <property type="project" value="UniProtKB-SubCell"/>
</dbReference>
<evidence type="ECO:0000256" key="6">
    <source>
        <dbReference type="ARBA" id="ARBA00045869"/>
    </source>
</evidence>
<accession>A0AAW0W4V8</accession>
<organism evidence="8 9">
    <name type="scientific">Cherax quadricarinatus</name>
    <name type="common">Australian red claw crayfish</name>
    <dbReference type="NCBI Taxonomy" id="27406"/>
    <lineage>
        <taxon>Eukaryota</taxon>
        <taxon>Metazoa</taxon>
        <taxon>Ecdysozoa</taxon>
        <taxon>Arthropoda</taxon>
        <taxon>Crustacea</taxon>
        <taxon>Multicrustacea</taxon>
        <taxon>Malacostraca</taxon>
        <taxon>Eumalacostraca</taxon>
        <taxon>Eucarida</taxon>
        <taxon>Decapoda</taxon>
        <taxon>Pleocyemata</taxon>
        <taxon>Astacidea</taxon>
        <taxon>Parastacoidea</taxon>
        <taxon>Parastacidae</taxon>
        <taxon>Cherax</taxon>
    </lineage>
</organism>
<dbReference type="SMART" id="SM00849">
    <property type="entry name" value="Lactamase_B"/>
    <property type="match status" value="1"/>
</dbReference>
<evidence type="ECO:0000256" key="2">
    <source>
        <dbReference type="ARBA" id="ARBA00011738"/>
    </source>
</evidence>
<feature type="non-terminal residue" evidence="8">
    <location>
        <position position="1"/>
    </location>
</feature>
<gene>
    <name evidence="8" type="ORF">OTU49_011644</name>
</gene>
<dbReference type="PANTHER" id="PTHR23200">
    <property type="entry name" value="METALLO-BETA-LACTAMASE DOMAIN-CONTAINING PROTEIN 1"/>
    <property type="match status" value="1"/>
</dbReference>
<evidence type="ECO:0000256" key="3">
    <source>
        <dbReference type="ARBA" id="ARBA00014856"/>
    </source>
</evidence>
<comment type="caution">
    <text evidence="8">The sequence shown here is derived from an EMBL/GenBank/DDBJ whole genome shotgun (WGS) entry which is preliminary data.</text>
</comment>
<dbReference type="PANTHER" id="PTHR23200:SF48">
    <property type="entry name" value="METALLO-BETA-LACTAMASE DOMAIN-CONTAINING PROTEIN 1"/>
    <property type="match status" value="1"/>
</dbReference>
<dbReference type="CDD" id="cd07711">
    <property type="entry name" value="MBLAC1-like_MBL-fold"/>
    <property type="match status" value="1"/>
</dbReference>
<dbReference type="InterPro" id="IPR036866">
    <property type="entry name" value="RibonucZ/Hydroxyglut_hydro"/>
</dbReference>